<dbReference type="EMBL" id="JAINUF010000012">
    <property type="protein sequence ID" value="KAJ8344882.1"/>
    <property type="molecule type" value="Genomic_DNA"/>
</dbReference>
<protein>
    <submittedName>
        <fullName evidence="2">Uncharacterized protein</fullName>
    </submittedName>
</protein>
<feature type="region of interest" description="Disordered" evidence="1">
    <location>
        <begin position="66"/>
        <end position="121"/>
    </location>
</feature>
<evidence type="ECO:0000313" key="3">
    <source>
        <dbReference type="Proteomes" id="UP001152622"/>
    </source>
</evidence>
<gene>
    <name evidence="2" type="ORF">SKAU_G00290750</name>
</gene>
<evidence type="ECO:0000313" key="2">
    <source>
        <dbReference type="EMBL" id="KAJ8344882.1"/>
    </source>
</evidence>
<accession>A0A9Q1ETQ8</accession>
<name>A0A9Q1ETQ8_SYNKA</name>
<dbReference type="AlphaFoldDB" id="A0A9Q1ETQ8"/>
<keyword evidence="3" id="KW-1185">Reference proteome</keyword>
<organism evidence="2 3">
    <name type="scientific">Synaphobranchus kaupii</name>
    <name type="common">Kaup's arrowtooth eel</name>
    <dbReference type="NCBI Taxonomy" id="118154"/>
    <lineage>
        <taxon>Eukaryota</taxon>
        <taxon>Metazoa</taxon>
        <taxon>Chordata</taxon>
        <taxon>Craniata</taxon>
        <taxon>Vertebrata</taxon>
        <taxon>Euteleostomi</taxon>
        <taxon>Actinopterygii</taxon>
        <taxon>Neopterygii</taxon>
        <taxon>Teleostei</taxon>
        <taxon>Anguilliformes</taxon>
        <taxon>Synaphobranchidae</taxon>
        <taxon>Synaphobranchus</taxon>
    </lineage>
</organism>
<evidence type="ECO:0000256" key="1">
    <source>
        <dbReference type="SAM" id="MobiDB-lite"/>
    </source>
</evidence>
<sequence length="121" mass="12907">MRRGLSVRVVSALTPRRVRGRFSRRATSPRRCFVRIHNELAPAHEEGEGGVEEPRGLIQLLLGGEPPARLSQDRGSLGTTKLPVSGIRPTGSGIGPDWTPPPADLLRGSSPTPSAADRGTL</sequence>
<reference evidence="2" key="1">
    <citation type="journal article" date="2023" name="Science">
        <title>Genome structures resolve the early diversification of teleost fishes.</title>
        <authorList>
            <person name="Parey E."/>
            <person name="Louis A."/>
            <person name="Montfort J."/>
            <person name="Bouchez O."/>
            <person name="Roques C."/>
            <person name="Iampietro C."/>
            <person name="Lluch J."/>
            <person name="Castinel A."/>
            <person name="Donnadieu C."/>
            <person name="Desvignes T."/>
            <person name="Floi Bucao C."/>
            <person name="Jouanno E."/>
            <person name="Wen M."/>
            <person name="Mejri S."/>
            <person name="Dirks R."/>
            <person name="Jansen H."/>
            <person name="Henkel C."/>
            <person name="Chen W.J."/>
            <person name="Zahm M."/>
            <person name="Cabau C."/>
            <person name="Klopp C."/>
            <person name="Thompson A.W."/>
            <person name="Robinson-Rechavi M."/>
            <person name="Braasch I."/>
            <person name="Lecointre G."/>
            <person name="Bobe J."/>
            <person name="Postlethwait J.H."/>
            <person name="Berthelot C."/>
            <person name="Roest Crollius H."/>
            <person name="Guiguen Y."/>
        </authorList>
    </citation>
    <scope>NUCLEOTIDE SEQUENCE</scope>
    <source>
        <strain evidence="2">WJC10195</strain>
    </source>
</reference>
<dbReference type="Proteomes" id="UP001152622">
    <property type="component" value="Chromosome 12"/>
</dbReference>
<proteinExistence type="predicted"/>
<comment type="caution">
    <text evidence="2">The sequence shown here is derived from an EMBL/GenBank/DDBJ whole genome shotgun (WGS) entry which is preliminary data.</text>
</comment>